<protein>
    <submittedName>
        <fullName evidence="4">Similar to regulator of G-protein signaling 7</fullName>
    </submittedName>
</protein>
<dbReference type="PANTHER" id="PTHR10845:SF192">
    <property type="entry name" value="DOUBLE HIT, ISOFORM B"/>
    <property type="match status" value="1"/>
</dbReference>
<dbReference type="SUPFAM" id="SSF47473">
    <property type="entry name" value="EF-hand"/>
    <property type="match status" value="1"/>
</dbReference>
<dbReference type="Pfam" id="PF00036">
    <property type="entry name" value="EF-hand_1"/>
    <property type="match status" value="1"/>
</dbReference>
<dbReference type="PROSITE" id="PS50222">
    <property type="entry name" value="EF_HAND_2"/>
    <property type="match status" value="2"/>
</dbReference>
<dbReference type="AlphaFoldDB" id="D8LJT8"/>
<dbReference type="PANTHER" id="PTHR10845">
    <property type="entry name" value="REGULATOR OF G PROTEIN SIGNALING"/>
    <property type="match status" value="1"/>
</dbReference>
<dbReference type="Pfam" id="PF13833">
    <property type="entry name" value="EF-hand_8"/>
    <property type="match status" value="1"/>
</dbReference>
<sequence>MRSKDTDRQGSVIVTHVGDGVQETSGRFSTLIGRVGLANKAVAANVGRGTSTESLGVAQQPRKLRSLSAAALEDEVTEEEICEVRRRCKRMMVASEAAGGTSSPANAREALLTAVFEAHPDLDGRDLDNYMAVRGLEPAEEVDPERIRELAVALFLLSRRRPLTFDGVVRVAYTIFDEDGDGEIDRKEFQRLMKATLRTHLTLEFVLRLPAGKEAFLRHLKDEYAEENFYFWQSSDQFASSIPTLAKAQTLYDGYIREGAPKQVNISASTRKGIREKWQAVQHGEAPLTRKLFSKAQDEVFHLMYRDNFGRFQKSAKSMEDFVNCMFKEVDRSHDGTISLSEYMEWATKNRDVMRFMRATGGEVAVIRRLSSSRNPLGAKTSLVAIEVRFCCFAVGGTRSLAALSSMLSLLR</sequence>
<dbReference type="SUPFAM" id="SSF48097">
    <property type="entry name" value="Regulator of G-protein signaling, RGS"/>
    <property type="match status" value="1"/>
</dbReference>
<dbReference type="Gene3D" id="1.10.167.10">
    <property type="entry name" value="Regulator of G-protein Signalling 4, domain 2"/>
    <property type="match status" value="1"/>
</dbReference>
<dbReference type="EMBL" id="FN649760">
    <property type="protein sequence ID" value="CBN79604.1"/>
    <property type="molecule type" value="Genomic_DNA"/>
</dbReference>
<evidence type="ECO:0000256" key="1">
    <source>
        <dbReference type="ARBA" id="ARBA00022837"/>
    </source>
</evidence>
<evidence type="ECO:0000259" key="3">
    <source>
        <dbReference type="PROSITE" id="PS50222"/>
    </source>
</evidence>
<feature type="domain" description="EF-hand" evidence="3">
    <location>
        <begin position="318"/>
        <end position="353"/>
    </location>
</feature>
<proteinExistence type="predicted"/>
<dbReference type="Pfam" id="PF00615">
    <property type="entry name" value="RGS"/>
    <property type="match status" value="1"/>
</dbReference>
<reference evidence="4 5" key="1">
    <citation type="journal article" date="2010" name="Nature">
        <title>The Ectocarpus genome and the independent evolution of multicellularity in brown algae.</title>
        <authorList>
            <person name="Cock J.M."/>
            <person name="Sterck L."/>
            <person name="Rouze P."/>
            <person name="Scornet D."/>
            <person name="Allen A.E."/>
            <person name="Amoutzias G."/>
            <person name="Anthouard V."/>
            <person name="Artiguenave F."/>
            <person name="Aury J.M."/>
            <person name="Badger J.H."/>
            <person name="Beszteri B."/>
            <person name="Billiau K."/>
            <person name="Bonnet E."/>
            <person name="Bothwell J.H."/>
            <person name="Bowler C."/>
            <person name="Boyen C."/>
            <person name="Brownlee C."/>
            <person name="Carrano C.J."/>
            <person name="Charrier B."/>
            <person name="Cho G.Y."/>
            <person name="Coelho S.M."/>
            <person name="Collen J."/>
            <person name="Corre E."/>
            <person name="Da Silva C."/>
            <person name="Delage L."/>
            <person name="Delaroque N."/>
            <person name="Dittami S.M."/>
            <person name="Doulbeau S."/>
            <person name="Elias M."/>
            <person name="Farnham G."/>
            <person name="Gachon C.M."/>
            <person name="Gschloessl B."/>
            <person name="Heesch S."/>
            <person name="Jabbari K."/>
            <person name="Jubin C."/>
            <person name="Kawai H."/>
            <person name="Kimura K."/>
            <person name="Kloareg B."/>
            <person name="Kupper F.C."/>
            <person name="Lang D."/>
            <person name="Le Bail A."/>
            <person name="Leblanc C."/>
            <person name="Lerouge P."/>
            <person name="Lohr M."/>
            <person name="Lopez P.J."/>
            <person name="Martens C."/>
            <person name="Maumus F."/>
            <person name="Michel G."/>
            <person name="Miranda-Saavedra D."/>
            <person name="Morales J."/>
            <person name="Moreau H."/>
            <person name="Motomura T."/>
            <person name="Nagasato C."/>
            <person name="Napoli C.A."/>
            <person name="Nelson D.R."/>
            <person name="Nyvall-Collen P."/>
            <person name="Peters A.F."/>
            <person name="Pommier C."/>
            <person name="Potin P."/>
            <person name="Poulain J."/>
            <person name="Quesneville H."/>
            <person name="Read B."/>
            <person name="Rensing S.A."/>
            <person name="Ritter A."/>
            <person name="Rousvoal S."/>
            <person name="Samanta M."/>
            <person name="Samson G."/>
            <person name="Schroeder D.C."/>
            <person name="Segurens B."/>
            <person name="Strittmatter M."/>
            <person name="Tonon T."/>
            <person name="Tregear J.W."/>
            <person name="Valentin K."/>
            <person name="von Dassow P."/>
            <person name="Yamagishi T."/>
            <person name="Van de Peer Y."/>
            <person name="Wincker P."/>
        </authorList>
    </citation>
    <scope>NUCLEOTIDE SEQUENCE [LARGE SCALE GENOMIC DNA]</scope>
    <source>
        <strain evidence="5">Ec32 / CCAP1310/4</strain>
    </source>
</reference>
<dbReference type="eggNOG" id="KOG3589">
    <property type="taxonomic scope" value="Eukaryota"/>
</dbReference>
<dbReference type="Gene3D" id="1.10.238.10">
    <property type="entry name" value="EF-hand"/>
    <property type="match status" value="1"/>
</dbReference>
<dbReference type="SMART" id="SM00054">
    <property type="entry name" value="EFh"/>
    <property type="match status" value="2"/>
</dbReference>
<keyword evidence="5" id="KW-1185">Reference proteome</keyword>
<evidence type="ECO:0000313" key="5">
    <source>
        <dbReference type="Proteomes" id="UP000002630"/>
    </source>
</evidence>
<dbReference type="InParanoid" id="D8LJT8"/>
<dbReference type="Proteomes" id="UP000002630">
    <property type="component" value="Unassembled WGS sequence"/>
</dbReference>
<feature type="domain" description="EF-hand" evidence="3">
    <location>
        <begin position="164"/>
        <end position="199"/>
    </location>
</feature>
<dbReference type="InterPro" id="IPR018247">
    <property type="entry name" value="EF_Hand_1_Ca_BS"/>
</dbReference>
<evidence type="ECO:0000313" key="4">
    <source>
        <dbReference type="EMBL" id="CBN79604.1"/>
    </source>
</evidence>
<dbReference type="InterPro" id="IPR011992">
    <property type="entry name" value="EF-hand-dom_pair"/>
</dbReference>
<dbReference type="PROSITE" id="PS00018">
    <property type="entry name" value="EF_HAND_1"/>
    <property type="match status" value="2"/>
</dbReference>
<feature type="domain" description="RGS" evidence="2">
    <location>
        <begin position="202"/>
        <end position="315"/>
    </location>
</feature>
<accession>D8LJT8</accession>
<dbReference type="PRINTS" id="PR01301">
    <property type="entry name" value="RGSPROTEIN"/>
</dbReference>
<dbReference type="InterPro" id="IPR016137">
    <property type="entry name" value="RGS"/>
</dbReference>
<dbReference type="SMART" id="SM00315">
    <property type="entry name" value="RGS"/>
    <property type="match status" value="1"/>
</dbReference>
<dbReference type="GO" id="GO:0005509">
    <property type="term" value="F:calcium ion binding"/>
    <property type="evidence" value="ECO:0007669"/>
    <property type="project" value="InterPro"/>
</dbReference>
<dbReference type="InterPro" id="IPR044926">
    <property type="entry name" value="RGS_subdomain_2"/>
</dbReference>
<dbReference type="InterPro" id="IPR002048">
    <property type="entry name" value="EF_hand_dom"/>
</dbReference>
<dbReference type="PROSITE" id="PS50132">
    <property type="entry name" value="RGS"/>
    <property type="match status" value="1"/>
</dbReference>
<dbReference type="OrthoDB" id="191686at2759"/>
<name>D8LJT8_ECTSI</name>
<keyword evidence="1" id="KW-0106">Calcium</keyword>
<organism evidence="4 5">
    <name type="scientific">Ectocarpus siliculosus</name>
    <name type="common">Brown alga</name>
    <name type="synonym">Conferva siliculosa</name>
    <dbReference type="NCBI Taxonomy" id="2880"/>
    <lineage>
        <taxon>Eukaryota</taxon>
        <taxon>Sar</taxon>
        <taxon>Stramenopiles</taxon>
        <taxon>Ochrophyta</taxon>
        <taxon>PX clade</taxon>
        <taxon>Phaeophyceae</taxon>
        <taxon>Ectocarpales</taxon>
        <taxon>Ectocarpaceae</taxon>
        <taxon>Ectocarpus</taxon>
    </lineage>
</organism>
<dbReference type="InterPro" id="IPR036305">
    <property type="entry name" value="RGS_sf"/>
</dbReference>
<gene>
    <name evidence="4" type="ORF">Esi_0271_0022</name>
</gene>
<evidence type="ECO:0000259" key="2">
    <source>
        <dbReference type="PROSITE" id="PS50132"/>
    </source>
</evidence>
<dbReference type="STRING" id="2880.D8LJT8"/>
<dbReference type="CDD" id="cd07440">
    <property type="entry name" value="RGS"/>
    <property type="match status" value="1"/>
</dbReference>